<comment type="subcellular location">
    <subcellularLocation>
        <location evidence="1">Cell membrane</location>
        <topology evidence="1">Multi-pass membrane protein</topology>
    </subcellularLocation>
</comment>
<dbReference type="SUPFAM" id="SSF103473">
    <property type="entry name" value="MFS general substrate transporter"/>
    <property type="match status" value="1"/>
</dbReference>
<dbReference type="PANTHER" id="PTHR23501">
    <property type="entry name" value="MAJOR FACILITATOR SUPERFAMILY"/>
    <property type="match status" value="1"/>
</dbReference>
<dbReference type="InterPro" id="IPR001958">
    <property type="entry name" value="Tet-R_TetA/multi-R_MdtG-like"/>
</dbReference>
<dbReference type="FunFam" id="1.20.1720.10:FF:000004">
    <property type="entry name" value="EmrB/QacA family drug resistance transporter"/>
    <property type="match status" value="1"/>
</dbReference>
<keyword evidence="3" id="KW-0813">Transport</keyword>
<dbReference type="EMBL" id="CP041692">
    <property type="protein sequence ID" value="QDP94561.1"/>
    <property type="molecule type" value="Genomic_DNA"/>
</dbReference>
<dbReference type="OrthoDB" id="7375466at2"/>
<evidence type="ECO:0000256" key="9">
    <source>
        <dbReference type="SAM" id="Phobius"/>
    </source>
</evidence>
<gene>
    <name evidence="11" type="ORF">FOE78_00290</name>
</gene>
<feature type="transmembrane region" description="Helical" evidence="9">
    <location>
        <begin position="64"/>
        <end position="83"/>
    </location>
</feature>
<feature type="transmembrane region" description="Helical" evidence="9">
    <location>
        <begin position="183"/>
        <end position="204"/>
    </location>
</feature>
<dbReference type="InterPro" id="IPR036388">
    <property type="entry name" value="WH-like_DNA-bd_sf"/>
</dbReference>
<proteinExistence type="inferred from homology"/>
<evidence type="ECO:0000259" key="10">
    <source>
        <dbReference type="PROSITE" id="PS50850"/>
    </source>
</evidence>
<dbReference type="PRINTS" id="PR01035">
    <property type="entry name" value="TCRTETA"/>
</dbReference>
<feature type="transmembrane region" description="Helical" evidence="9">
    <location>
        <begin position="323"/>
        <end position="342"/>
    </location>
</feature>
<dbReference type="PANTHER" id="PTHR23501:SF197">
    <property type="entry name" value="COMD"/>
    <property type="match status" value="1"/>
</dbReference>
<dbReference type="InterPro" id="IPR011701">
    <property type="entry name" value="MFS"/>
</dbReference>
<feature type="transmembrane region" description="Helical" evidence="9">
    <location>
        <begin position="484"/>
        <end position="502"/>
    </location>
</feature>
<feature type="transmembrane region" description="Helical" evidence="9">
    <location>
        <begin position="216"/>
        <end position="236"/>
    </location>
</feature>
<feature type="transmembrane region" description="Helical" evidence="9">
    <location>
        <begin position="95"/>
        <end position="114"/>
    </location>
</feature>
<comment type="similarity">
    <text evidence="2">Belongs to the major facilitator superfamily. TCR/Tet family.</text>
</comment>
<keyword evidence="12" id="KW-1185">Reference proteome</keyword>
<feature type="transmembrane region" description="Helical" evidence="9">
    <location>
        <begin position="120"/>
        <end position="141"/>
    </location>
</feature>
<dbReference type="PROSITE" id="PS50850">
    <property type="entry name" value="MFS"/>
    <property type="match status" value="1"/>
</dbReference>
<dbReference type="InterPro" id="IPR036259">
    <property type="entry name" value="MFS_trans_sf"/>
</dbReference>
<dbReference type="RefSeq" id="WP_143984550.1">
    <property type="nucleotide sequence ID" value="NZ_CP041692.1"/>
</dbReference>
<feature type="transmembrane region" description="Helical" evidence="9">
    <location>
        <begin position="242"/>
        <end position="263"/>
    </location>
</feature>
<evidence type="ECO:0000256" key="6">
    <source>
        <dbReference type="ARBA" id="ARBA00022989"/>
    </source>
</evidence>
<dbReference type="GO" id="GO:0005886">
    <property type="term" value="C:plasma membrane"/>
    <property type="evidence" value="ECO:0007669"/>
    <property type="project" value="UniProtKB-SubCell"/>
</dbReference>
<dbReference type="InterPro" id="IPR005829">
    <property type="entry name" value="Sugar_transporter_CS"/>
</dbReference>
<reference evidence="11 12" key="1">
    <citation type="submission" date="2019-07" db="EMBL/GenBank/DDBJ databases">
        <title>Microlunatus dokdonensis sp. nov. isolated from the rhizospheric soil of the wild plant Elymus tsukushiensis.</title>
        <authorList>
            <person name="Ghim S.-Y."/>
            <person name="Hwang Y.-J."/>
            <person name="Son J.-S."/>
            <person name="Shin J.-H."/>
        </authorList>
    </citation>
    <scope>NUCLEOTIDE SEQUENCE [LARGE SCALE GENOMIC DNA]</scope>
    <source>
        <strain evidence="11 12">KUDC0627</strain>
    </source>
</reference>
<feature type="transmembrane region" description="Helical" evidence="9">
    <location>
        <begin position="153"/>
        <end position="171"/>
    </location>
</feature>
<feature type="transmembrane region" description="Helical" evidence="9">
    <location>
        <begin position="349"/>
        <end position="368"/>
    </location>
</feature>
<dbReference type="InterPro" id="IPR020846">
    <property type="entry name" value="MFS_dom"/>
</dbReference>
<dbReference type="KEGG" id="mik:FOE78_00290"/>
<evidence type="ECO:0000256" key="5">
    <source>
        <dbReference type="ARBA" id="ARBA00022692"/>
    </source>
</evidence>
<feature type="transmembrane region" description="Helical" evidence="9">
    <location>
        <begin position="374"/>
        <end position="399"/>
    </location>
</feature>
<evidence type="ECO:0000313" key="12">
    <source>
        <dbReference type="Proteomes" id="UP000319263"/>
    </source>
</evidence>
<dbReference type="AlphaFoldDB" id="A0A516PUB7"/>
<feature type="transmembrane region" description="Helical" evidence="9">
    <location>
        <begin position="283"/>
        <end position="303"/>
    </location>
</feature>
<dbReference type="InterPro" id="IPR036390">
    <property type="entry name" value="WH_DNA-bd_sf"/>
</dbReference>
<evidence type="ECO:0000256" key="3">
    <source>
        <dbReference type="ARBA" id="ARBA00022448"/>
    </source>
</evidence>
<dbReference type="SUPFAM" id="SSF46785">
    <property type="entry name" value="Winged helix' DNA-binding domain"/>
    <property type="match status" value="1"/>
</dbReference>
<organism evidence="11 12">
    <name type="scientific">Microlunatus elymi</name>
    <dbReference type="NCBI Taxonomy" id="2596828"/>
    <lineage>
        <taxon>Bacteria</taxon>
        <taxon>Bacillati</taxon>
        <taxon>Actinomycetota</taxon>
        <taxon>Actinomycetes</taxon>
        <taxon>Propionibacteriales</taxon>
        <taxon>Propionibacteriaceae</taxon>
        <taxon>Microlunatus</taxon>
    </lineage>
</organism>
<keyword evidence="5 9" id="KW-0812">Transmembrane</keyword>
<dbReference type="CDD" id="cd17502">
    <property type="entry name" value="MFS_Azr1_MDR_like"/>
    <property type="match status" value="1"/>
</dbReference>
<dbReference type="GO" id="GO:0022857">
    <property type="term" value="F:transmembrane transporter activity"/>
    <property type="evidence" value="ECO:0007669"/>
    <property type="project" value="InterPro"/>
</dbReference>
<evidence type="ECO:0000256" key="2">
    <source>
        <dbReference type="ARBA" id="ARBA00007520"/>
    </source>
</evidence>
<dbReference type="Gene3D" id="1.20.1250.20">
    <property type="entry name" value="MFS general substrate transporter like domains"/>
    <property type="match status" value="1"/>
</dbReference>
<keyword evidence="7 9" id="KW-0472">Membrane</keyword>
<evidence type="ECO:0000256" key="1">
    <source>
        <dbReference type="ARBA" id="ARBA00004651"/>
    </source>
</evidence>
<feature type="transmembrane region" description="Helical" evidence="9">
    <location>
        <begin position="29"/>
        <end position="52"/>
    </location>
</feature>
<dbReference type="InterPro" id="IPR004638">
    <property type="entry name" value="EmrB-like"/>
</dbReference>
<dbReference type="Proteomes" id="UP000319263">
    <property type="component" value="Chromosome"/>
</dbReference>
<evidence type="ECO:0000256" key="8">
    <source>
        <dbReference type="SAM" id="MobiDB-lite"/>
    </source>
</evidence>
<accession>A0A516PUB7</accession>
<keyword evidence="6 9" id="KW-1133">Transmembrane helix</keyword>
<dbReference type="Gene3D" id="1.20.1720.10">
    <property type="entry name" value="Multidrug resistance protein D"/>
    <property type="match status" value="1"/>
</dbReference>
<feature type="region of interest" description="Disordered" evidence="8">
    <location>
        <begin position="1"/>
        <end position="22"/>
    </location>
</feature>
<feature type="domain" description="Major facilitator superfamily (MFS) profile" evidence="10">
    <location>
        <begin position="30"/>
        <end position="507"/>
    </location>
</feature>
<name>A0A516PUB7_9ACTN</name>
<dbReference type="Pfam" id="PF07690">
    <property type="entry name" value="MFS_1"/>
    <property type="match status" value="1"/>
</dbReference>
<evidence type="ECO:0000313" key="11">
    <source>
        <dbReference type="EMBL" id="QDP94561.1"/>
    </source>
</evidence>
<protein>
    <submittedName>
        <fullName evidence="11">DHA2 family efflux MFS transporter permease subunit</fullName>
    </submittedName>
</protein>
<evidence type="ECO:0000256" key="4">
    <source>
        <dbReference type="ARBA" id="ARBA00022475"/>
    </source>
</evidence>
<keyword evidence="4" id="KW-1003">Cell membrane</keyword>
<dbReference type="NCBIfam" id="TIGR00711">
    <property type="entry name" value="efflux_EmrB"/>
    <property type="match status" value="1"/>
</dbReference>
<dbReference type="Gene3D" id="1.10.10.10">
    <property type="entry name" value="Winged helix-like DNA-binding domain superfamily/Winged helix DNA-binding domain"/>
    <property type="match status" value="1"/>
</dbReference>
<evidence type="ECO:0000256" key="7">
    <source>
        <dbReference type="ARBA" id="ARBA00023136"/>
    </source>
</evidence>
<dbReference type="PROSITE" id="PS00217">
    <property type="entry name" value="SUGAR_TRANSPORT_2"/>
    <property type="match status" value="1"/>
</dbReference>
<sequence>MTATRVAEPEAAEPDEPAPPELSSRRRNIIFLTIVLGMLLSALDQTIVSTALPTIVGELGGSGHMSWVISAYLLAETIATVLAGKFGDLFGRKRLFQISVVIFIVGSFFCGLSENMTMLIIARAVQGIGGGGIAVTATALIGEVIPLRQRGKYQGAMGAVFGVATVIGPLIGGLFTDHLSWRWVFYINIPLAILVVVLAASTIPGLSDLKRAKIDYLGVVFVALGASGLTLATSWGGTQHPWGSPVIIGLFAGSVASLVIFVLVERRAEEPILPMRLFRSRVFVISSLLSFLVGFVMLGGISYLPTYLQYVHGATATSSGLRVLPMVVGLLICSVAAGQVVGKTGKYKAFPIVGTAVIAIGLFLLSRLDEASTVLVQSIAMFVFGAGIGLVMQVLTLVVQSTADYQDLGAATSGLTFFRTIGGSFGTSIMGTIYANRIDTLLPPALAQAGVSPAAVTTPAAVHQLNATQQAPIVRAYAESMQAVFTWIIPVALLGLLLAIFLPQVAMRGVAADSARDTGEGFAMPSSVSSDHQLETMIGRVLRQHPHAFEEVLANAHIDIDPPTAWGLLNVQARRLAEDRRPRQADVEDRLGVPHGVLTSFFDGLVAAGFLIRDDGLRLTEQGRAVVGALIGAWTAWLLEQLPELMPDAEAAEVQAAFRAVVTRVARRVMTE</sequence>